<evidence type="ECO:0000313" key="2">
    <source>
        <dbReference type="Proteomes" id="UP000178082"/>
    </source>
</evidence>
<comment type="caution">
    <text evidence="1">The sequence shown here is derived from an EMBL/GenBank/DDBJ whole genome shotgun (WGS) entry which is preliminary data.</text>
</comment>
<dbReference type="SUPFAM" id="SSF53649">
    <property type="entry name" value="Alkaline phosphatase-like"/>
    <property type="match status" value="1"/>
</dbReference>
<protein>
    <recommendedName>
        <fullName evidence="3">Phosphodiesterase</fullName>
    </recommendedName>
</protein>
<dbReference type="STRING" id="1817883.A3G31_08510"/>
<evidence type="ECO:0008006" key="3">
    <source>
        <dbReference type="Google" id="ProtNLM"/>
    </source>
</evidence>
<dbReference type="AlphaFoldDB" id="A0A1F7SGN2"/>
<dbReference type="PROSITE" id="PS51257">
    <property type="entry name" value="PROKAR_LIPOPROTEIN"/>
    <property type="match status" value="1"/>
</dbReference>
<dbReference type="Pfam" id="PF01663">
    <property type="entry name" value="Phosphodiest"/>
    <property type="match status" value="2"/>
</dbReference>
<accession>A0A1F7SGN2</accession>
<sequence>MFKHFQITKKNYFRFTAILIFLIALISTVSGCTKSKANNTSKKVLIIGFDGMDPQLLERMMGEDKMPNFRHLKETGSFLPLQTSMPPQSPVAWANFITGLTPGGHGIFDFIHNDPKTMIPYLSTSETKPAGNTIKLGKWIIPLSGGEVLLLRKGKAFWEILEDKGIPTTVFRIPSNFPPVKTEGRALSGMGTPDIVGSYGTFSFYTNRPETEKKDVSGGKIYEANVADNKVEGKLMGPPNAFVKDNPTSTVDFVLYLDPKNPVGKVVVGDREAILKQGEWSRWVRVEFEMIPYIQSVYGICKFFLKEVRPDFKLYVSPVNIDPSAPAMPISTPQDYSEELCEQFGYFYTQGMPEDTKALSGGILNDGEYLQQSDFVLKEREEMFDYELNRFKSGLLFYYFGTTDLNSHMFWRTTDKTHPAYDKENGEKYAKVIENLYIEMDGVLGKAFKKIDSNTTLIVMSDHGFAPYYRSFQINTWLMQNGYIKLNDESAGESKEFFENVDWSGTKAYSLGFNGLYINRTDREANGIVEQGPEYEKLLDEISKKLLEARDPKNGEKVVLRVYKASEIYKGPYVKNSPDLLIGYARGYRTGWEAALGAIPKALLKDNTEKWSGDHCMAAEEVPGIILSNKKIKLKNPSLTDLAPTVLSEFGIPKLKEMVGTSIY</sequence>
<proteinExistence type="predicted"/>
<dbReference type="Gene3D" id="3.40.720.10">
    <property type="entry name" value="Alkaline Phosphatase, subunit A"/>
    <property type="match status" value="2"/>
</dbReference>
<dbReference type="InterPro" id="IPR002591">
    <property type="entry name" value="Phosphodiest/P_Trfase"/>
</dbReference>
<evidence type="ECO:0000313" key="1">
    <source>
        <dbReference type="EMBL" id="OGL52950.1"/>
    </source>
</evidence>
<organism evidence="1 2">
    <name type="scientific">Candidatus Schekmanbacteria bacterium RIFCSPLOWO2_12_FULL_38_15</name>
    <dbReference type="NCBI Taxonomy" id="1817883"/>
    <lineage>
        <taxon>Bacteria</taxon>
        <taxon>Candidatus Schekmaniibacteriota</taxon>
    </lineage>
</organism>
<gene>
    <name evidence="1" type="ORF">A3G31_08510</name>
</gene>
<dbReference type="InterPro" id="IPR017850">
    <property type="entry name" value="Alkaline_phosphatase_core_sf"/>
</dbReference>
<name>A0A1F7SGN2_9BACT</name>
<dbReference type="Proteomes" id="UP000178082">
    <property type="component" value="Unassembled WGS sequence"/>
</dbReference>
<dbReference type="EMBL" id="MGDI01000028">
    <property type="protein sequence ID" value="OGL52950.1"/>
    <property type="molecule type" value="Genomic_DNA"/>
</dbReference>
<reference evidence="1 2" key="1">
    <citation type="journal article" date="2016" name="Nat. Commun.">
        <title>Thousands of microbial genomes shed light on interconnected biogeochemical processes in an aquifer system.</title>
        <authorList>
            <person name="Anantharaman K."/>
            <person name="Brown C.T."/>
            <person name="Hug L.A."/>
            <person name="Sharon I."/>
            <person name="Castelle C.J."/>
            <person name="Probst A.J."/>
            <person name="Thomas B.C."/>
            <person name="Singh A."/>
            <person name="Wilkins M.J."/>
            <person name="Karaoz U."/>
            <person name="Brodie E.L."/>
            <person name="Williams K.H."/>
            <person name="Hubbard S.S."/>
            <person name="Banfield J.F."/>
        </authorList>
    </citation>
    <scope>NUCLEOTIDE SEQUENCE [LARGE SCALE GENOMIC DNA]</scope>
</reference>